<evidence type="ECO:0000313" key="8">
    <source>
        <dbReference type="Proteomes" id="UP000184465"/>
    </source>
</evidence>
<keyword evidence="3" id="KW-0479">Metal-binding</keyword>
<keyword evidence="8" id="KW-1185">Reference proteome</keyword>
<name>A0A1M6T2F4_PARC5</name>
<dbReference type="GO" id="GO:0051536">
    <property type="term" value="F:iron-sulfur cluster binding"/>
    <property type="evidence" value="ECO:0007669"/>
    <property type="project" value="UniProtKB-KW"/>
</dbReference>
<keyword evidence="4" id="KW-0408">Iron</keyword>
<dbReference type="SFLD" id="SFLDG01386">
    <property type="entry name" value="main_SPASM_domain-containing"/>
    <property type="match status" value="1"/>
</dbReference>
<evidence type="ECO:0000259" key="6">
    <source>
        <dbReference type="Pfam" id="PF04055"/>
    </source>
</evidence>
<proteinExistence type="predicted"/>
<dbReference type="Gene3D" id="3.20.20.70">
    <property type="entry name" value="Aldolase class I"/>
    <property type="match status" value="1"/>
</dbReference>
<dbReference type="SFLD" id="SFLDS00029">
    <property type="entry name" value="Radical_SAM"/>
    <property type="match status" value="1"/>
</dbReference>
<dbReference type="RefSeq" id="WP_073153094.1">
    <property type="nucleotide sequence ID" value="NZ_FRAG01000077.1"/>
</dbReference>
<dbReference type="STRING" id="1121301.SAMN02745912_03531"/>
<dbReference type="Proteomes" id="UP000184465">
    <property type="component" value="Unassembled WGS sequence"/>
</dbReference>
<organism evidence="7 8">
    <name type="scientific">Paramaledivibacter caminithermalis (strain DSM 15212 / CIP 107654 / DViRD3)</name>
    <name type="common">Clostridium caminithermale</name>
    <dbReference type="NCBI Taxonomy" id="1121301"/>
    <lineage>
        <taxon>Bacteria</taxon>
        <taxon>Bacillati</taxon>
        <taxon>Bacillota</taxon>
        <taxon>Clostridia</taxon>
        <taxon>Peptostreptococcales</taxon>
        <taxon>Caminicellaceae</taxon>
        <taxon>Paramaledivibacter</taxon>
    </lineage>
</organism>
<sequence>MRYIKSDKLIYIKGDNKNYIYHKYFGNLCLITDETLNILNSLDNIEISKLDEKIFEKLLDNYFIHEENFNEDYYFETEKIYRTQNLDSGYLVRGIQLILSNNCNFNCAYCFEEINNCMDRKKNNKKNMPFYIADKAIEKAINNVKSNGNNNLTIEFFGGEPLLNWNTIKQIFDKYGDGKKFDIQLFYTITTNSSLINKEMLNYFEKYGCNLIISFDSPTNKERVHKDGRSAMDIVIPKLEMLLNKNINIAFNSVISRTTLKDYNNRELVNLAYKYNVKNIGLILDLDANYYNTSYDIKQVRDLLLDTYCYGREKGINVTGYWEKIYSQIIGKEPLYLLSGYKTCPATGCKLSIEPNGDVYICKCCVQKIGDIEDYDNIYKSDIYKNYSNRVYKNSDSCKNCELDKFCSGVCMGSAEKKVGSIFYKENILCSLYKNITKDLILSTPDDLLEVI</sequence>
<dbReference type="SFLD" id="SFLDG01384">
    <property type="entry name" value="thioether_bond_formation_requi"/>
    <property type="match status" value="1"/>
</dbReference>
<dbReference type="PANTHER" id="PTHR43273">
    <property type="entry name" value="ANAEROBIC SULFATASE-MATURATING ENZYME HOMOLOG ASLB-RELATED"/>
    <property type="match status" value="1"/>
</dbReference>
<dbReference type="InterPro" id="IPR007197">
    <property type="entry name" value="rSAM"/>
</dbReference>
<evidence type="ECO:0000313" key="7">
    <source>
        <dbReference type="EMBL" id="SHK51110.1"/>
    </source>
</evidence>
<dbReference type="InterPro" id="IPR023885">
    <property type="entry name" value="4Fe4S-binding_SPASM_dom"/>
</dbReference>
<dbReference type="GO" id="GO:0046872">
    <property type="term" value="F:metal ion binding"/>
    <property type="evidence" value="ECO:0007669"/>
    <property type="project" value="UniProtKB-KW"/>
</dbReference>
<dbReference type="PANTHER" id="PTHR43273:SF8">
    <property type="entry name" value="RADICAL SAM DOMAIN PROTEIN"/>
    <property type="match status" value="1"/>
</dbReference>
<dbReference type="InterPro" id="IPR013785">
    <property type="entry name" value="Aldolase_TIM"/>
</dbReference>
<evidence type="ECO:0000256" key="3">
    <source>
        <dbReference type="ARBA" id="ARBA00022723"/>
    </source>
</evidence>
<dbReference type="InterPro" id="IPR058240">
    <property type="entry name" value="rSAM_sf"/>
</dbReference>
<evidence type="ECO:0000256" key="2">
    <source>
        <dbReference type="ARBA" id="ARBA00022691"/>
    </source>
</evidence>
<evidence type="ECO:0000256" key="4">
    <source>
        <dbReference type="ARBA" id="ARBA00023004"/>
    </source>
</evidence>
<dbReference type="EMBL" id="FRAG01000077">
    <property type="protein sequence ID" value="SHK51110.1"/>
    <property type="molecule type" value="Genomic_DNA"/>
</dbReference>
<evidence type="ECO:0000256" key="5">
    <source>
        <dbReference type="ARBA" id="ARBA00023014"/>
    </source>
</evidence>
<accession>A0A1M6T2F4</accession>
<protein>
    <recommendedName>
        <fullName evidence="6">Radical SAM core domain-containing protein</fullName>
    </recommendedName>
</protein>
<comment type="cofactor">
    <cofactor evidence="1">
        <name>[4Fe-4S] cluster</name>
        <dbReference type="ChEBI" id="CHEBI:49883"/>
    </cofactor>
</comment>
<dbReference type="SUPFAM" id="SSF102114">
    <property type="entry name" value="Radical SAM enzymes"/>
    <property type="match status" value="1"/>
</dbReference>
<feature type="domain" description="Radical SAM core" evidence="6">
    <location>
        <begin position="98"/>
        <end position="269"/>
    </location>
</feature>
<evidence type="ECO:0000256" key="1">
    <source>
        <dbReference type="ARBA" id="ARBA00001966"/>
    </source>
</evidence>
<dbReference type="NCBIfam" id="TIGR04085">
    <property type="entry name" value="rSAM_more_4Fe4S"/>
    <property type="match status" value="1"/>
</dbReference>
<gene>
    <name evidence="7" type="ORF">SAMN02745912_03531</name>
</gene>
<dbReference type="AlphaFoldDB" id="A0A1M6T2F4"/>
<dbReference type="CDD" id="cd01335">
    <property type="entry name" value="Radical_SAM"/>
    <property type="match status" value="1"/>
</dbReference>
<dbReference type="GO" id="GO:0016491">
    <property type="term" value="F:oxidoreductase activity"/>
    <property type="evidence" value="ECO:0007669"/>
    <property type="project" value="InterPro"/>
</dbReference>
<dbReference type="SFLD" id="SFLDG01067">
    <property type="entry name" value="SPASM/twitch_domain_containing"/>
    <property type="match status" value="1"/>
</dbReference>
<dbReference type="Pfam" id="PF04055">
    <property type="entry name" value="Radical_SAM"/>
    <property type="match status" value="1"/>
</dbReference>
<keyword evidence="5" id="KW-0411">Iron-sulfur</keyword>
<keyword evidence="2" id="KW-0949">S-adenosyl-L-methionine</keyword>
<reference evidence="7 8" key="1">
    <citation type="submission" date="2016-11" db="EMBL/GenBank/DDBJ databases">
        <authorList>
            <person name="Jaros S."/>
            <person name="Januszkiewicz K."/>
            <person name="Wedrychowicz H."/>
        </authorList>
    </citation>
    <scope>NUCLEOTIDE SEQUENCE [LARGE SCALE GENOMIC DNA]</scope>
    <source>
        <strain evidence="7 8">DSM 15212</strain>
    </source>
</reference>
<dbReference type="InterPro" id="IPR023867">
    <property type="entry name" value="Sulphatase_maturase_rSAM"/>
</dbReference>